<keyword evidence="2" id="KW-1185">Reference proteome</keyword>
<evidence type="ECO:0000313" key="1">
    <source>
        <dbReference type="EMBL" id="KAJ6959080.1"/>
    </source>
</evidence>
<dbReference type="Proteomes" id="UP001164929">
    <property type="component" value="Chromosome 17"/>
</dbReference>
<dbReference type="AlphaFoldDB" id="A0AAD6PS53"/>
<evidence type="ECO:0000313" key="2">
    <source>
        <dbReference type="Proteomes" id="UP001164929"/>
    </source>
</evidence>
<comment type="caution">
    <text evidence="1">The sequence shown here is derived from an EMBL/GenBank/DDBJ whole genome shotgun (WGS) entry which is preliminary data.</text>
</comment>
<dbReference type="EMBL" id="JAQIZT010000017">
    <property type="protein sequence ID" value="KAJ6959080.1"/>
    <property type="molecule type" value="Genomic_DNA"/>
</dbReference>
<proteinExistence type="predicted"/>
<name>A0AAD6PS53_9ROSI</name>
<gene>
    <name evidence="1" type="ORF">NC653_037388</name>
</gene>
<protein>
    <submittedName>
        <fullName evidence="1">Uncharacterized protein</fullName>
    </submittedName>
</protein>
<sequence length="75" mass="8458">MASPAFHQGFHRQMRAPRKEIKFVVSSSREERRVRDAVVGGWSKERLVGLVSRVGGRRFWFGQETEAVGEEGGAL</sequence>
<reference evidence="1" key="1">
    <citation type="journal article" date="2023" name="Mol. Ecol. Resour.">
        <title>Chromosome-level genome assembly of a triploid poplar Populus alba 'Berolinensis'.</title>
        <authorList>
            <person name="Chen S."/>
            <person name="Yu Y."/>
            <person name="Wang X."/>
            <person name="Wang S."/>
            <person name="Zhang T."/>
            <person name="Zhou Y."/>
            <person name="He R."/>
            <person name="Meng N."/>
            <person name="Wang Y."/>
            <person name="Liu W."/>
            <person name="Liu Z."/>
            <person name="Liu J."/>
            <person name="Guo Q."/>
            <person name="Huang H."/>
            <person name="Sederoff R.R."/>
            <person name="Wang G."/>
            <person name="Qu G."/>
            <person name="Chen S."/>
        </authorList>
    </citation>
    <scope>NUCLEOTIDE SEQUENCE</scope>
    <source>
        <strain evidence="1">SC-2020</strain>
    </source>
</reference>
<accession>A0AAD6PS53</accession>
<organism evidence="1 2">
    <name type="scientific">Populus alba x Populus x berolinensis</name>
    <dbReference type="NCBI Taxonomy" id="444605"/>
    <lineage>
        <taxon>Eukaryota</taxon>
        <taxon>Viridiplantae</taxon>
        <taxon>Streptophyta</taxon>
        <taxon>Embryophyta</taxon>
        <taxon>Tracheophyta</taxon>
        <taxon>Spermatophyta</taxon>
        <taxon>Magnoliopsida</taxon>
        <taxon>eudicotyledons</taxon>
        <taxon>Gunneridae</taxon>
        <taxon>Pentapetalae</taxon>
        <taxon>rosids</taxon>
        <taxon>fabids</taxon>
        <taxon>Malpighiales</taxon>
        <taxon>Salicaceae</taxon>
        <taxon>Saliceae</taxon>
        <taxon>Populus</taxon>
    </lineage>
</organism>